<dbReference type="SUPFAM" id="SSF53756">
    <property type="entry name" value="UDP-Glycosyltransferase/glycogen phosphorylase"/>
    <property type="match status" value="2"/>
</dbReference>
<dbReference type="Proteomes" id="UP001148838">
    <property type="component" value="Unassembled WGS sequence"/>
</dbReference>
<evidence type="ECO:0000256" key="1">
    <source>
        <dbReference type="ARBA" id="ARBA00009995"/>
    </source>
</evidence>
<reference evidence="5 6" key="1">
    <citation type="journal article" date="2022" name="Allergy">
        <title>Genome assembly and annotation of Periplaneta americana reveal a comprehensive cockroach allergen profile.</title>
        <authorList>
            <person name="Wang L."/>
            <person name="Xiong Q."/>
            <person name="Saelim N."/>
            <person name="Wang L."/>
            <person name="Nong W."/>
            <person name="Wan A.T."/>
            <person name="Shi M."/>
            <person name="Liu X."/>
            <person name="Cao Q."/>
            <person name="Hui J.H.L."/>
            <person name="Sookrung N."/>
            <person name="Leung T.F."/>
            <person name="Tungtrongchitr A."/>
            <person name="Tsui S.K.W."/>
        </authorList>
    </citation>
    <scope>NUCLEOTIDE SEQUENCE [LARGE SCALE GENOMIC DNA]</scope>
    <source>
        <strain evidence="5">PWHHKU_190912</strain>
    </source>
</reference>
<sequence>MIHRSLMRGLQLRGHEIVTITTDPVWDMDVKNYTEIDISAAQDLWEERYNFAAMKENNFKLTGFVLDLLDFASDLSRMMFNTPGVQRLLREENKFDVVIVEWLGSPCADGYAYHFSAPLIGIMPFGLEYTGHDSVANPTNPAYTTDINIPFSDRATFWERLKRFSYSLWFRYMWYTTGFSAQHEIAKEYFGKHIPYIGDLHQNVSLLLVNHESKIGYVRPYVPGIVEIAGIHLKEPQPLKAELQNFLDGAPEGVIYFNLGTNIKSDTLAQDKRQMFLDVFSDLTQFRVLWKWDTDELPGQPSNVKVAKWFPQQDLLRNVLTMSYVEKYFIAVMSTRAEACLTVSVRFSEQVGHVLFSNQEINSERNVSYYCVIYWNEHYPASSHSPESFSWLEYNHPSIKVFMYHGGLQSTLEAIRASVPLICFPFFGDQYLNVRKIAEEGAGMVMDINKLTKHTMKATLTEVIYNSTYKENMEKLSNRLNDQPEKPLDRAVWWVEYVIKHKGTRHLRSAALDLTWHQYLLLDVIAFISVVFIITIWATYRIIRIISLNKIISSLRKKFQDYRSYFRYQQGIEDLGTKTGEVQK</sequence>
<dbReference type="Gene3D" id="3.40.50.2000">
    <property type="entry name" value="Glycogen Phosphorylase B"/>
    <property type="match status" value="1"/>
</dbReference>
<keyword evidence="6" id="KW-1185">Reference proteome</keyword>
<name>A0ABQ8S816_PERAM</name>
<comment type="similarity">
    <text evidence="1">Belongs to the UDP-glycosyltransferase family.</text>
</comment>
<keyword evidence="4" id="KW-1133">Transmembrane helix</keyword>
<keyword evidence="4" id="KW-0472">Membrane</keyword>
<evidence type="ECO:0000313" key="6">
    <source>
        <dbReference type="Proteomes" id="UP001148838"/>
    </source>
</evidence>
<protein>
    <submittedName>
        <fullName evidence="5">Uncharacterized protein</fullName>
    </submittedName>
</protein>
<keyword evidence="3" id="KW-0808">Transferase</keyword>
<organism evidence="5 6">
    <name type="scientific">Periplaneta americana</name>
    <name type="common">American cockroach</name>
    <name type="synonym">Blatta americana</name>
    <dbReference type="NCBI Taxonomy" id="6978"/>
    <lineage>
        <taxon>Eukaryota</taxon>
        <taxon>Metazoa</taxon>
        <taxon>Ecdysozoa</taxon>
        <taxon>Arthropoda</taxon>
        <taxon>Hexapoda</taxon>
        <taxon>Insecta</taxon>
        <taxon>Pterygota</taxon>
        <taxon>Neoptera</taxon>
        <taxon>Polyneoptera</taxon>
        <taxon>Dictyoptera</taxon>
        <taxon>Blattodea</taxon>
        <taxon>Blattoidea</taxon>
        <taxon>Blattidae</taxon>
        <taxon>Blattinae</taxon>
        <taxon>Periplaneta</taxon>
    </lineage>
</organism>
<evidence type="ECO:0000313" key="5">
    <source>
        <dbReference type="EMBL" id="KAJ4429921.1"/>
    </source>
</evidence>
<accession>A0ABQ8S816</accession>
<comment type="caution">
    <text evidence="5">The sequence shown here is derived from an EMBL/GenBank/DDBJ whole genome shotgun (WGS) entry which is preliminary data.</text>
</comment>
<evidence type="ECO:0000256" key="4">
    <source>
        <dbReference type="SAM" id="Phobius"/>
    </source>
</evidence>
<dbReference type="InterPro" id="IPR050271">
    <property type="entry name" value="UDP-glycosyltransferase"/>
</dbReference>
<dbReference type="CDD" id="cd03784">
    <property type="entry name" value="GT1_Gtf-like"/>
    <property type="match status" value="1"/>
</dbReference>
<keyword evidence="4" id="KW-0812">Transmembrane</keyword>
<keyword evidence="2" id="KW-0328">Glycosyltransferase</keyword>
<gene>
    <name evidence="5" type="ORF">ANN_22125</name>
</gene>
<dbReference type="InterPro" id="IPR002213">
    <property type="entry name" value="UDP_glucos_trans"/>
</dbReference>
<feature type="transmembrane region" description="Helical" evidence="4">
    <location>
        <begin position="519"/>
        <end position="540"/>
    </location>
</feature>
<dbReference type="PANTHER" id="PTHR48043">
    <property type="entry name" value="EG:EG0003.4 PROTEIN-RELATED"/>
    <property type="match status" value="1"/>
</dbReference>
<proteinExistence type="inferred from homology"/>
<dbReference type="Pfam" id="PF00201">
    <property type="entry name" value="UDPGT"/>
    <property type="match status" value="2"/>
</dbReference>
<evidence type="ECO:0000256" key="3">
    <source>
        <dbReference type="ARBA" id="ARBA00022679"/>
    </source>
</evidence>
<dbReference type="EMBL" id="JAJSOF020000033">
    <property type="protein sequence ID" value="KAJ4429921.1"/>
    <property type="molecule type" value="Genomic_DNA"/>
</dbReference>
<dbReference type="PANTHER" id="PTHR48043:SF159">
    <property type="entry name" value="EG:EG0003.4 PROTEIN-RELATED"/>
    <property type="match status" value="1"/>
</dbReference>
<evidence type="ECO:0000256" key="2">
    <source>
        <dbReference type="ARBA" id="ARBA00022676"/>
    </source>
</evidence>